<protein>
    <recommendedName>
        <fullName evidence="2">NusG-like N-terminal domain-containing protein</fullName>
    </recommendedName>
</protein>
<gene>
    <name evidence="3" type="ORF">CWM47_36655</name>
</gene>
<evidence type="ECO:0000256" key="1">
    <source>
        <dbReference type="ARBA" id="ARBA00023163"/>
    </source>
</evidence>
<reference evidence="3 4" key="1">
    <citation type="submission" date="2017-11" db="EMBL/GenBank/DDBJ databases">
        <title>Taxonomic description and genome sequences of Spirosoma HA7 sp. nov., isolated from pollen microhabitat of Corylus avellana.</title>
        <authorList>
            <person name="Ambika Manirajan B."/>
            <person name="Suarez C."/>
            <person name="Ratering S."/>
            <person name="Geissler-Plaum R."/>
            <person name="Cardinale M."/>
            <person name="Sylvia S."/>
        </authorList>
    </citation>
    <scope>NUCLEOTIDE SEQUENCE [LARGE SCALE GENOMIC DNA]</scope>
    <source>
        <strain evidence="3 4">HA7</strain>
    </source>
</reference>
<evidence type="ECO:0000313" key="4">
    <source>
        <dbReference type="Proteomes" id="UP000232883"/>
    </source>
</evidence>
<dbReference type="GO" id="GO:0006354">
    <property type="term" value="P:DNA-templated transcription elongation"/>
    <property type="evidence" value="ECO:0007669"/>
    <property type="project" value="InterPro"/>
</dbReference>
<dbReference type="OrthoDB" id="9796143at2"/>
<dbReference type="KEGG" id="spir:CWM47_36655"/>
<accession>A0A2K8ZAJ3</accession>
<feature type="domain" description="NusG-like N-terminal" evidence="2">
    <location>
        <begin position="2"/>
        <end position="62"/>
    </location>
</feature>
<dbReference type="InterPro" id="IPR006645">
    <property type="entry name" value="NGN-like_dom"/>
</dbReference>
<evidence type="ECO:0000313" key="3">
    <source>
        <dbReference type="EMBL" id="AUD06893.1"/>
    </source>
</evidence>
<dbReference type="InterPro" id="IPR036735">
    <property type="entry name" value="NGN_dom_sf"/>
</dbReference>
<dbReference type="SUPFAM" id="SSF82679">
    <property type="entry name" value="N-utilization substance G protein NusG, N-terminal domain"/>
    <property type="match status" value="1"/>
</dbReference>
<dbReference type="EMBL" id="CP025096">
    <property type="protein sequence ID" value="AUD06893.1"/>
    <property type="molecule type" value="Genomic_DNA"/>
</dbReference>
<dbReference type="CDD" id="cd09895">
    <property type="entry name" value="NGN_SP_UpxY"/>
    <property type="match status" value="1"/>
</dbReference>
<dbReference type="Proteomes" id="UP000232883">
    <property type="component" value="Chromosome"/>
</dbReference>
<evidence type="ECO:0000259" key="2">
    <source>
        <dbReference type="Pfam" id="PF02357"/>
    </source>
</evidence>
<proteinExistence type="predicted"/>
<sequence>MPWYVLFIKSRNEKKEAQKLRERNIEVYYPLVKKKRQWSDRIRIIEELLFSSYCFINLEKHQRDQVFGITGIVR</sequence>
<dbReference type="Gene3D" id="3.30.70.940">
    <property type="entry name" value="NusG, N-terminal domain"/>
    <property type="match status" value="1"/>
</dbReference>
<keyword evidence="4" id="KW-1185">Reference proteome</keyword>
<dbReference type="AlphaFoldDB" id="A0A2K8ZAJ3"/>
<name>A0A2K8ZAJ3_9BACT</name>
<dbReference type="Pfam" id="PF02357">
    <property type="entry name" value="NusG"/>
    <property type="match status" value="1"/>
</dbReference>
<organism evidence="3 4">
    <name type="scientific">Spirosoma pollinicola</name>
    <dbReference type="NCBI Taxonomy" id="2057025"/>
    <lineage>
        <taxon>Bacteria</taxon>
        <taxon>Pseudomonadati</taxon>
        <taxon>Bacteroidota</taxon>
        <taxon>Cytophagia</taxon>
        <taxon>Cytophagales</taxon>
        <taxon>Cytophagaceae</taxon>
        <taxon>Spirosoma</taxon>
    </lineage>
</organism>
<dbReference type="RefSeq" id="WP_100993425.1">
    <property type="nucleotide sequence ID" value="NZ_CP025096.1"/>
</dbReference>
<keyword evidence="1" id="KW-0804">Transcription</keyword>